<evidence type="ECO:0000256" key="8">
    <source>
        <dbReference type="ARBA" id="ARBA00023069"/>
    </source>
</evidence>
<evidence type="ECO:0000256" key="6">
    <source>
        <dbReference type="ARBA" id="ARBA00022737"/>
    </source>
</evidence>
<comment type="subcellular location">
    <subcellularLocation>
        <location evidence="2">Cell membrane</location>
        <topology evidence="2">Multi-pass membrane protein</topology>
    </subcellularLocation>
    <subcellularLocation>
        <location evidence="1">Cell projection</location>
        <location evidence="1">Cilium</location>
    </subcellularLocation>
</comment>
<dbReference type="Pfam" id="PF13385">
    <property type="entry name" value="Laminin_G_3"/>
    <property type="match status" value="1"/>
</dbReference>
<dbReference type="InterPro" id="IPR000203">
    <property type="entry name" value="GPS"/>
</dbReference>
<feature type="compositionally biased region" description="Basic and acidic residues" evidence="14">
    <location>
        <begin position="2900"/>
        <end position="2909"/>
    </location>
</feature>
<feature type="transmembrane region" description="Helical" evidence="15">
    <location>
        <begin position="2855"/>
        <end position="2879"/>
    </location>
</feature>
<evidence type="ECO:0000256" key="3">
    <source>
        <dbReference type="ARBA" id="ARBA00007200"/>
    </source>
</evidence>
<dbReference type="SUPFAM" id="SSF49723">
    <property type="entry name" value="Lipase/lipooxygenase domain (PLAT/LH2 domain)"/>
    <property type="match status" value="1"/>
</dbReference>
<evidence type="ECO:0000256" key="15">
    <source>
        <dbReference type="SAM" id="Phobius"/>
    </source>
</evidence>
<dbReference type="PRINTS" id="PR01433">
    <property type="entry name" value="POLYCYSTIN2"/>
</dbReference>
<dbReference type="InterPro" id="IPR057244">
    <property type="entry name" value="GAIN_B"/>
</dbReference>
<dbReference type="Pfam" id="PF20519">
    <property type="entry name" value="Polycystin_dom"/>
    <property type="match status" value="1"/>
</dbReference>
<dbReference type="Pfam" id="PF08016">
    <property type="entry name" value="PKD_channel"/>
    <property type="match status" value="1"/>
</dbReference>
<evidence type="ECO:0000313" key="21">
    <source>
        <dbReference type="Proteomes" id="UP001159405"/>
    </source>
</evidence>
<evidence type="ECO:0000256" key="14">
    <source>
        <dbReference type="SAM" id="MobiDB-lite"/>
    </source>
</evidence>
<gene>
    <name evidence="20" type="ORF">PLOB_00043132</name>
</gene>
<feature type="domain" description="PKD" evidence="16">
    <location>
        <begin position="916"/>
        <end position="990"/>
    </location>
</feature>
<feature type="domain" description="PLAT" evidence="17">
    <location>
        <begin position="2653"/>
        <end position="2770"/>
    </location>
</feature>
<dbReference type="PROSITE" id="PS50221">
    <property type="entry name" value="GAIN_B"/>
    <property type="match status" value="1"/>
</dbReference>
<dbReference type="InterPro" id="IPR013320">
    <property type="entry name" value="ConA-like_dom_sf"/>
</dbReference>
<dbReference type="PANTHER" id="PTHR46730:SF1">
    <property type="entry name" value="PLAT DOMAIN-CONTAINING PROTEIN"/>
    <property type="match status" value="1"/>
</dbReference>
<dbReference type="PROSITE" id="PS51111">
    <property type="entry name" value="REJ"/>
    <property type="match status" value="1"/>
</dbReference>
<dbReference type="SUPFAM" id="SSF49899">
    <property type="entry name" value="Concanavalin A-like lectins/glucanases"/>
    <property type="match status" value="1"/>
</dbReference>
<comment type="similarity">
    <text evidence="3">Belongs to the polycystin family.</text>
</comment>
<feature type="transmembrane region" description="Helical" evidence="15">
    <location>
        <begin position="3169"/>
        <end position="3188"/>
    </location>
</feature>
<feature type="transmembrane region" description="Helical" evidence="15">
    <location>
        <begin position="3032"/>
        <end position="3055"/>
    </location>
</feature>
<evidence type="ECO:0000256" key="10">
    <source>
        <dbReference type="ARBA" id="ARBA00023157"/>
    </source>
</evidence>
<dbReference type="SMART" id="SM00089">
    <property type="entry name" value="PKD"/>
    <property type="match status" value="7"/>
</dbReference>
<dbReference type="InterPro" id="IPR000601">
    <property type="entry name" value="PKD_dom"/>
</dbReference>
<dbReference type="SUPFAM" id="SSF49299">
    <property type="entry name" value="PKD domain"/>
    <property type="match status" value="7"/>
</dbReference>
<keyword evidence="12" id="KW-0966">Cell projection</keyword>
<dbReference type="Gene3D" id="2.60.60.20">
    <property type="entry name" value="PLAT/LH2 domain"/>
    <property type="match status" value="1"/>
</dbReference>
<keyword evidence="7 15" id="KW-1133">Transmembrane helix</keyword>
<dbReference type="Pfam" id="PF01825">
    <property type="entry name" value="GPS"/>
    <property type="match status" value="1"/>
</dbReference>
<dbReference type="Pfam" id="PF00801">
    <property type="entry name" value="PKD"/>
    <property type="match status" value="2"/>
</dbReference>
<keyword evidence="5 15" id="KW-0812">Transmembrane</keyword>
<proteinExistence type="inferred from homology"/>
<evidence type="ECO:0000259" key="18">
    <source>
        <dbReference type="PROSITE" id="PS50221"/>
    </source>
</evidence>
<feature type="region of interest" description="Disordered" evidence="14">
    <location>
        <begin position="2887"/>
        <end position="2909"/>
    </location>
</feature>
<dbReference type="PANTHER" id="PTHR46730">
    <property type="entry name" value="POLYCYSTIN-1"/>
    <property type="match status" value="1"/>
</dbReference>
<dbReference type="PROSITE" id="PS50095">
    <property type="entry name" value="PLAT"/>
    <property type="match status" value="1"/>
</dbReference>
<feature type="compositionally biased region" description="Basic and acidic residues" evidence="14">
    <location>
        <begin position="3894"/>
        <end position="3908"/>
    </location>
</feature>
<feature type="domain" description="REJ" evidence="19">
    <location>
        <begin position="1564"/>
        <end position="2323"/>
    </location>
</feature>
<dbReference type="Gene3D" id="2.60.220.50">
    <property type="match status" value="1"/>
</dbReference>
<feature type="compositionally biased region" description="Basic and acidic residues" evidence="14">
    <location>
        <begin position="3112"/>
        <end position="3123"/>
    </location>
</feature>
<feature type="transmembrane region" description="Helical" evidence="15">
    <location>
        <begin position="3573"/>
        <end position="3595"/>
    </location>
</feature>
<feature type="domain" description="PKD" evidence="16">
    <location>
        <begin position="356"/>
        <end position="415"/>
    </location>
</feature>
<evidence type="ECO:0000256" key="1">
    <source>
        <dbReference type="ARBA" id="ARBA00004138"/>
    </source>
</evidence>
<dbReference type="InterPro" id="IPR046338">
    <property type="entry name" value="GAIN_dom_sf"/>
</dbReference>
<feature type="region of interest" description="Disordered" evidence="14">
    <location>
        <begin position="3105"/>
        <end position="3127"/>
    </location>
</feature>
<feature type="domain" description="GAIN-B" evidence="18">
    <location>
        <begin position="2441"/>
        <end position="2589"/>
    </location>
</feature>
<dbReference type="InterPro" id="IPR014010">
    <property type="entry name" value="REJ_dom"/>
</dbReference>
<keyword evidence="21" id="KW-1185">Reference proteome</keyword>
<feature type="compositionally biased region" description="Acidic residues" evidence="14">
    <location>
        <begin position="2216"/>
        <end position="2226"/>
    </location>
</feature>
<feature type="transmembrane region" description="Helical" evidence="15">
    <location>
        <begin position="3531"/>
        <end position="3552"/>
    </location>
</feature>
<keyword evidence="4" id="KW-1003">Cell membrane</keyword>
<evidence type="ECO:0000259" key="17">
    <source>
        <dbReference type="PROSITE" id="PS50095"/>
    </source>
</evidence>
<feature type="transmembrane region" description="Helical" evidence="15">
    <location>
        <begin position="2816"/>
        <end position="2835"/>
    </location>
</feature>
<dbReference type="Gene3D" id="2.60.120.200">
    <property type="match status" value="1"/>
</dbReference>
<keyword evidence="11" id="KW-0325">Glycoprotein</keyword>
<dbReference type="InterPro" id="IPR013783">
    <property type="entry name" value="Ig-like_fold"/>
</dbReference>
<dbReference type="InterPro" id="IPR003915">
    <property type="entry name" value="PKD_2"/>
</dbReference>
<evidence type="ECO:0000313" key="20">
    <source>
        <dbReference type="EMBL" id="CAH3142889.1"/>
    </source>
</evidence>
<dbReference type="InterPro" id="IPR036392">
    <property type="entry name" value="PLAT/LH2_dom_sf"/>
</dbReference>
<keyword evidence="10" id="KW-1015">Disulfide bond</keyword>
<dbReference type="InterPro" id="IPR022409">
    <property type="entry name" value="PKD/Chitinase_dom"/>
</dbReference>
<evidence type="ECO:0000256" key="13">
    <source>
        <dbReference type="PROSITE-ProRule" id="PRU00152"/>
    </source>
</evidence>
<feature type="compositionally biased region" description="Acidic residues" evidence="14">
    <location>
        <begin position="3876"/>
        <end position="3893"/>
    </location>
</feature>
<dbReference type="Pfam" id="PF02010">
    <property type="entry name" value="REJ"/>
    <property type="match status" value="1"/>
</dbReference>
<dbReference type="Gene3D" id="2.60.40.10">
    <property type="entry name" value="Immunoglobulins"/>
    <property type="match status" value="2"/>
</dbReference>
<feature type="transmembrane region" description="Helical" evidence="15">
    <location>
        <begin position="3481"/>
        <end position="3499"/>
    </location>
</feature>
<evidence type="ECO:0008006" key="22">
    <source>
        <dbReference type="Google" id="ProtNLM"/>
    </source>
</evidence>
<dbReference type="SMART" id="SM00308">
    <property type="entry name" value="LH2"/>
    <property type="match status" value="1"/>
</dbReference>
<comment type="caution">
    <text evidence="20">The sequence shown here is derived from an EMBL/GenBank/DDBJ whole genome shotgun (WGS) entry which is preliminary data.</text>
</comment>
<sequence>YFLTAYYHFCEFPELPVAVYPFNNKTGVNDVSPYKGEGISEGTLFSRGIHGELGGSIEVQGHADSYIELTNTGHLDTKVSITILLYVYPLGSSGPIVNYKRDGHGVQIYETSRGGKGSLGARINPRDSVGYQPEVRKARILRFNEWQFIGVTYNGSSGVVNLWHEGQAVASRRYDRLADIATQFDVRIGTRQGSTGECFSGRLACLQFYSTALTVLQIEKARIACKPFEPVSELKIVVRHKSKYVEVNETITIVVINDKNVSFSEYKYDLGDGSPIVITDQDTIHHKYSKHGVFSVGATIYSRCRNESLHISTSVSIEKPIVLLGNLTLVTEPVPFPSPLSAVLISDQGTDFKCYWNLGDGHQAETDFVNHGTKHNLTYSFNGTGDYYLHVSCVNRLSQANTSTMVIVQAPIFGLAIERITPKGYLEQFKITWLVQSGSDIQYTASFAGQQLKTFKTINETYGWAWVQSDNHVGLGEQSIIVSASNKVTVTLRSRGAVRIEKQVEPFSPVLYHSNRYIEVNESFVLFMTHTNVENGANPIYSVDLGDGRSPITTGNLKTNLSYSTYGDFMITINAFNNVSVYNTSISIKIHKPVLLVEYLTLSTEPTVFLQPTIITAHIRRASDVICNALFSDIPNYSQIYDLRGESFWDPVSGQNNVSNNPPEVTFTIKRNFSATGVYSVTVTCQNRLSEKTSNIDAIVQEPVTGARWIPNEPTILGNPINITLEITLGTNTSFKVSFKGYSFTHKNVGQRAFHIIYQDIYRSVGFHQFTLTVWNRVTQPIVLHGYAIVEIPIHGLEAYVIGGPHGIEVNESVNIGIKLKNGSNPEFLVDFMDGSEATVTRKHTVGHKFNPHSLYVVNITARNNVSQEVTLLNIHVVKPVIPLQKVSISSSPTSLSNTSDILLYLSEGSDFFCVWQFGDGSSLNSSYQRLGYYSDGKTTDKRPFQNLTFIVQHTYTSTGIFHISVKCQNRLSSEYASVPIVIQALVKGLNITKVPVQIVGREFPVYWTLLSGTNATFEVNISGASINFLHMSELWGFVRVVLANPGKYVIRVGARNLVSPIQTRSAVILAEVPVGSLTVDVSFESRDLEMDQNVTFTTQVKTGTNLVYLFDFDDGNKVKNYVGKVTHKYGYNDVYESRPNVSYEVLATASNNVSTVKVSVNVTVHKPVLPLQKVKLSAYPSNVSEQAPIILMIDQGSDFHCICDFGDEKIPRNLKLAKKVFLGEDRTPTENFRNQRYPVRYAYDKASKYRLFIECRNRLSYTNTTEEIIVQDPIRNLKIFDIPAIRFNETFVISWEIANGTDAEFQITFANLTFALFGDNRAVTVSPDHYKTAGIFKVVVVAQNLVSWTAAQKTAAIQIPVQFDKVIASLPQPGGSYAGFGLPGDYFPACRSIMFEVLAKGTNLSCEWKTDDVDQQLGSKCLVSLKFYQVGAHNLSVLIKNMVSEEHANITVIIHYAIENATLQSNSPKKLKQPVEFHLSAKQLGTESCFSVDFGDGTHSLYGHPGCKVTSATSDLMVIPAVESVQFKHVYDEVGEYVVTLNASNAVSFVKLQTDVEVVYAPCASPKIWIEHLGASSNTAARSFRYDPFTVHTTVQLDCERTSKVEFNWQLISHDQNGVRSIHGANIIRTERELNIPRKGLRYGLYEVHFTARMALPDTDKYRSTDIGFLKIVPSPLVAKIDGGNLITRGFGKEIKIEGTQSNDPDLETGQDSGLHYTWLCRSIHTQFPTTVYPNMTLRCPYDTTRKLAAASSANSTGCYGDGQFIFNGNSGTLSLDTAKMIEKETYVVFLIVQKGGRTAQQYQVIEVVTGDPPVTKIECKQNCADKINPSQRLALFATCFEGCIGRLIYEWQIYKNVSSDSTESWELVQDIRQSEVKDPSGPVFTVPKDVLEGGTGYRIRLYSRREKGVRGKTESMLLTNEVPRAGACFAIPLRGNALMTKFHIWCDGWTDADMPLSYKFFYKNEGKLVLFYYGLHNFTRAELPLGDPANNYTIEIEVKVLDFYKGEANYSLSLQSVEPDMKEDELGDKLADMTSGENSDLGKLVSVGDTQAALRLAGAVNSLLNAQSTKSPSNDTKDISARKEKRKAVRTAIVKAATSLPVNSLDGLQQSANMIASASKFKDETSTASMNASTAAFERMSKVLKASSDDLAGFDAVVSGAEALLSGMGYVLNAAGSSVMVKPPKRNATAAPPTCAPYDFTCTEPKQEATGNSTDEEETVELDEESSKSRDAANNILNMLGSVGGSVLENKLPGEQSSVISTAKLNIAVERSEPDSLGGSAIGDGLAGFQMPSAGKLFSSNVDGTVDKEMAAMNENPYTWGKKSSDISGKVVSLSFKSKGKKLKVSNLNEDDPIDIFIPRDTPVEPPKSFVYNSSLHHGWRVHKLVIDKNGTAVNVEVGLVGSDQQFEVYVSRAKIPTVTKFDFWKASPNKTQHEPCNLFLHDDSPNTTEERTNTSQKRVKSSGEYANLTKTLNSSNILGHHERTDLKIQGSEVSLFLPQKDLYIGTYYIGIKFTETPQGPGCYYGDYNITYTLRTFKSRCLYWNEELQKWKSDGCQVGNLTSITQTHCRCTHLTAFGSMMDVAPNPIDFSAVMDGFSSMFETGNVTVFFFVLVIFLIYVLVLVWARRADKKDLQQIGVTPIASNVPYATYHYELTFFTGQRRGAGTTAQVSCLLVGERDDSGICILKDDKRPTFKQGSANAFLISVAGSLGSLASLRVWHDNHGLAPAWFLKRVLVRNLQTDAVTVFICERWFALEEDDGAIMRELTPASEKDLTTFSRVFNSKLYKDFTDAHLWFSVLLKPSRSSFNRSQRASCCLCLLCTAMVASCMFYGQNTTSDESANLLLGPIEINLRSIMISIQCSLVIIPVNAVVVTMFKSIKPKKVKETKQDSEEEKPEESLSTDREEFSTIDINPRYEKNSLKEKEVPLDCVKCEINESCGSKNDELIMEKQPKGIFGGKFLLFRSRKQDYVLQPTSIDSKDCEKIQETSEVTSEENEKTKGWFWGKGKNDVSDKEKKKDKKGQGFLPHWCLYIAWFLCISASITSALFTLFYSMQWGRDKSNQWFVSMVLTFSQDTLINQPAKVLLLSTAYAIFIKKSDEESDLEQSNEDPRKGADEEWIHSSQENGIGDQDAREIELLRYRPPDEGTLSALRETRVRQKEIKRKFINLGDYVFILLVLVLVSYGNRDPASFTMRNSLEQEFMQPLTASFPQGLDDVNNLPLFLQWAQHSLVPFLYEEDWYNGEKVTNRTGFSSGRASMRLGKIRLRQVRVKNGNCSVPKIIREANLIQECNPSYDVSQNEERKYSPAWKGGFEVDEDNPKVNKRNPKGLLSPWVYMDAAESNSSLTYNGKISFFPSGGYVAEFGSTAEETKAFLRYLNSHHWMDKYTRAIFIEGTVYNPNVNLIGVMETVIEFTSANILLPRVNFMIFRLYADLNPSYAFYSACEFLFFGILLYTCYTIIKGIYQRRKEYFRNAISWLDMIFFCNGIAIVVVYILREARLKSAIGVLKKDQESFLNFSECALCSEELVFLFAFAAFIAILKFINFLSFTRCVQLLSTTIFRSLVELQSFAVMLLAIYMAYASMAFTIYAPYLEEYKSVPSTLGALTCVVMGVFDYTDFTSITDYKIVGYFFFASFSTSMIFIFTNIVITIINIVHKDVCEDEELKQEEGNFFNAILDRLVILMGFRGPPKREEPIIQEPSIVELQWKLNVQYITENQLNRLNRLINSVYTHDAMEDVLLTNYLYRKREKETQSAPLMIDGDRDSGVKQDLECEERLQAKVDANVNQKLPAKTKSTHPETALTSPNNSTEAITQLIAKKKEELTLVQEEGNSNEREILLRVKVIKCLQELLEKASGNNEPARLHTYKGRGETDESELEFLEWDESDERENDLESRNEDTKTEENERYSAWGLKSVPVSFLSVSSTLVFTT</sequence>
<feature type="compositionally biased region" description="Basic and acidic residues" evidence="14">
    <location>
        <begin position="2443"/>
        <end position="2455"/>
    </location>
</feature>
<evidence type="ECO:0000259" key="19">
    <source>
        <dbReference type="PROSITE" id="PS51111"/>
    </source>
</evidence>
<comment type="caution">
    <text evidence="13">Lacks conserved residue(s) required for the propagation of feature annotation.</text>
</comment>
<dbReference type="CDD" id="cd00146">
    <property type="entry name" value="PKD"/>
    <property type="match status" value="1"/>
</dbReference>
<feature type="transmembrane region" description="Helical" evidence="15">
    <location>
        <begin position="3442"/>
        <end position="3461"/>
    </location>
</feature>
<dbReference type="InterPro" id="IPR035986">
    <property type="entry name" value="PKD_dom_sf"/>
</dbReference>
<feature type="region of interest" description="Disordered" evidence="14">
    <location>
        <begin position="2438"/>
        <end position="2465"/>
    </location>
</feature>
<dbReference type="SMART" id="SM00303">
    <property type="entry name" value="GPS"/>
    <property type="match status" value="1"/>
</dbReference>
<dbReference type="InterPro" id="IPR013122">
    <property type="entry name" value="PKD1_2_channel"/>
</dbReference>
<accession>A0ABN8PFQ8</accession>
<dbReference type="PROSITE" id="PS50093">
    <property type="entry name" value="PKD"/>
    <property type="match status" value="4"/>
</dbReference>
<feature type="transmembrane region" description="Helical" evidence="15">
    <location>
        <begin position="2608"/>
        <end position="2628"/>
    </location>
</feature>
<evidence type="ECO:0000256" key="12">
    <source>
        <dbReference type="ARBA" id="ARBA00023273"/>
    </source>
</evidence>
<keyword evidence="6" id="KW-0677">Repeat</keyword>
<reference evidence="20 21" key="1">
    <citation type="submission" date="2022-05" db="EMBL/GenBank/DDBJ databases">
        <authorList>
            <consortium name="Genoscope - CEA"/>
            <person name="William W."/>
        </authorList>
    </citation>
    <scope>NUCLEOTIDE SEQUENCE [LARGE SCALE GENOMIC DNA]</scope>
</reference>
<feature type="non-terminal residue" evidence="20">
    <location>
        <position position="3933"/>
    </location>
</feature>
<dbReference type="EMBL" id="CALNXK010000070">
    <property type="protein sequence ID" value="CAH3142889.1"/>
    <property type="molecule type" value="Genomic_DNA"/>
</dbReference>
<evidence type="ECO:0000256" key="2">
    <source>
        <dbReference type="ARBA" id="ARBA00004651"/>
    </source>
</evidence>
<evidence type="ECO:0000256" key="9">
    <source>
        <dbReference type="ARBA" id="ARBA00023136"/>
    </source>
</evidence>
<organism evidence="20 21">
    <name type="scientific">Porites lobata</name>
    <dbReference type="NCBI Taxonomy" id="104759"/>
    <lineage>
        <taxon>Eukaryota</taxon>
        <taxon>Metazoa</taxon>
        <taxon>Cnidaria</taxon>
        <taxon>Anthozoa</taxon>
        <taxon>Hexacorallia</taxon>
        <taxon>Scleractinia</taxon>
        <taxon>Fungiina</taxon>
        <taxon>Poritidae</taxon>
        <taxon>Porites</taxon>
    </lineage>
</organism>
<name>A0ABN8PFQ8_9CNID</name>
<keyword evidence="8" id="KW-0969">Cilium</keyword>
<feature type="domain" description="PKD" evidence="16">
    <location>
        <begin position="1461"/>
        <end position="1559"/>
    </location>
</feature>
<feature type="region of interest" description="Disordered" evidence="14">
    <location>
        <begin position="3865"/>
        <end position="3908"/>
    </location>
</feature>
<evidence type="ECO:0000256" key="4">
    <source>
        <dbReference type="ARBA" id="ARBA00022475"/>
    </source>
</evidence>
<feature type="domain" description="PKD" evidence="16">
    <location>
        <begin position="266"/>
        <end position="300"/>
    </location>
</feature>
<dbReference type="Pfam" id="PF01477">
    <property type="entry name" value="PLAT"/>
    <property type="match status" value="1"/>
</dbReference>
<keyword evidence="9 15" id="KW-0472">Membrane</keyword>
<dbReference type="InterPro" id="IPR002859">
    <property type="entry name" value="PKD/REJ-like"/>
</dbReference>
<protein>
    <recommendedName>
        <fullName evidence="22">Polycystic kidney disease and receptor for egg jelly-related protein</fullName>
    </recommendedName>
</protein>
<feature type="region of interest" description="Disordered" evidence="14">
    <location>
        <begin position="2207"/>
        <end position="2233"/>
    </location>
</feature>
<dbReference type="InterPro" id="IPR001024">
    <property type="entry name" value="PLAT/LH2_dom"/>
</dbReference>
<evidence type="ECO:0000256" key="5">
    <source>
        <dbReference type="ARBA" id="ARBA00022692"/>
    </source>
</evidence>
<evidence type="ECO:0000259" key="16">
    <source>
        <dbReference type="PROSITE" id="PS50093"/>
    </source>
</evidence>
<feature type="non-terminal residue" evidence="20">
    <location>
        <position position="1"/>
    </location>
</feature>
<feature type="transmembrane region" description="Helical" evidence="15">
    <location>
        <begin position="3631"/>
        <end position="3655"/>
    </location>
</feature>
<dbReference type="Proteomes" id="UP001159405">
    <property type="component" value="Unassembled WGS sequence"/>
</dbReference>
<evidence type="ECO:0000256" key="11">
    <source>
        <dbReference type="ARBA" id="ARBA00023180"/>
    </source>
</evidence>
<dbReference type="InterPro" id="IPR046791">
    <property type="entry name" value="Polycystin_dom"/>
</dbReference>
<evidence type="ECO:0000256" key="7">
    <source>
        <dbReference type="ARBA" id="ARBA00022989"/>
    </source>
</evidence>